<evidence type="ECO:0008006" key="3">
    <source>
        <dbReference type="Google" id="ProtNLM"/>
    </source>
</evidence>
<protein>
    <recommendedName>
        <fullName evidence="3">F-box domain-containing protein</fullName>
    </recommendedName>
</protein>
<keyword evidence="2" id="KW-1185">Reference proteome</keyword>
<evidence type="ECO:0000313" key="2">
    <source>
        <dbReference type="Proteomes" id="UP001195769"/>
    </source>
</evidence>
<dbReference type="EMBL" id="JABBWK010000013">
    <property type="protein sequence ID" value="KAG1903471.1"/>
    <property type="molecule type" value="Genomic_DNA"/>
</dbReference>
<dbReference type="SUPFAM" id="SSF52047">
    <property type="entry name" value="RNI-like"/>
    <property type="match status" value="1"/>
</dbReference>
<comment type="caution">
    <text evidence="1">The sequence shown here is derived from an EMBL/GenBank/DDBJ whole genome shotgun (WGS) entry which is preliminary data.</text>
</comment>
<dbReference type="GeneID" id="64664539"/>
<dbReference type="AlphaFoldDB" id="A0AAD4EC64"/>
<dbReference type="RefSeq" id="XP_041229046.1">
    <property type="nucleotide sequence ID" value="XM_041370241.1"/>
</dbReference>
<organism evidence="1 2">
    <name type="scientific">Suillus fuscotomentosus</name>
    <dbReference type="NCBI Taxonomy" id="1912939"/>
    <lineage>
        <taxon>Eukaryota</taxon>
        <taxon>Fungi</taxon>
        <taxon>Dikarya</taxon>
        <taxon>Basidiomycota</taxon>
        <taxon>Agaricomycotina</taxon>
        <taxon>Agaricomycetes</taxon>
        <taxon>Agaricomycetidae</taxon>
        <taxon>Boletales</taxon>
        <taxon>Suillineae</taxon>
        <taxon>Suillaceae</taxon>
        <taxon>Suillus</taxon>
    </lineage>
</organism>
<dbReference type="Proteomes" id="UP001195769">
    <property type="component" value="Unassembled WGS sequence"/>
</dbReference>
<name>A0AAD4EC64_9AGAM</name>
<proteinExistence type="predicted"/>
<accession>A0AAD4EC64</accession>
<gene>
    <name evidence="1" type="ORF">F5891DRAFT_1276579</name>
</gene>
<sequence>MDFSWSTPLRRNGQTTLPLIPNEIYLEIFELIAPTDQPLQEKHVETFSALALVCRFFCSVALPRVFERVIFSGDTNGNSIQASRKTKWARQIVANTEPAKSVALYVKECTFELWLDKEAERLLVPFATLYCKAMARMSNIRKVVFSASFVKKDHWEALAQLKQLDVLEFYGCSFIEDPPDKELTVRNVALFRSPTTFTLRPIATTSLRALKADDVEVVLKIVAFRQLAIDNLLLNQQIFDMEPLLQVFGHLPGLQSVTFGVSKNALTSPLVGKLSLKKLFTRLHSFTINGIGFFVLQHVVEMLVSTLCDGPGTLPSLQELNLYIDTASGWTTKMATLDIVSGRLNGMIIPAFPNVKCINTYRKFIRLEEGDWKVHHHSSTYATLCRITSRVGNFKTL</sequence>
<evidence type="ECO:0000313" key="1">
    <source>
        <dbReference type="EMBL" id="KAG1903471.1"/>
    </source>
</evidence>
<reference evidence="1" key="1">
    <citation type="journal article" date="2020" name="New Phytol.">
        <title>Comparative genomics reveals dynamic genome evolution in host specialist ectomycorrhizal fungi.</title>
        <authorList>
            <person name="Lofgren L.A."/>
            <person name="Nguyen N.H."/>
            <person name="Vilgalys R."/>
            <person name="Ruytinx J."/>
            <person name="Liao H.L."/>
            <person name="Branco S."/>
            <person name="Kuo A."/>
            <person name="LaButti K."/>
            <person name="Lipzen A."/>
            <person name="Andreopoulos W."/>
            <person name="Pangilinan J."/>
            <person name="Riley R."/>
            <person name="Hundley H."/>
            <person name="Na H."/>
            <person name="Barry K."/>
            <person name="Grigoriev I.V."/>
            <person name="Stajich J.E."/>
            <person name="Kennedy P.G."/>
        </authorList>
    </citation>
    <scope>NUCLEOTIDE SEQUENCE</scope>
    <source>
        <strain evidence="1">FC203</strain>
    </source>
</reference>